<name>A0ABQ6IM65_9MICO</name>
<gene>
    <name evidence="4" type="ORF">GCM10025883_03380</name>
</gene>
<evidence type="ECO:0000313" key="5">
    <source>
        <dbReference type="Proteomes" id="UP001157126"/>
    </source>
</evidence>
<dbReference type="PROSITE" id="PS00166">
    <property type="entry name" value="ENOYL_COA_HYDRATASE"/>
    <property type="match status" value="1"/>
</dbReference>
<organism evidence="4 5">
    <name type="scientific">Mobilicoccus caccae</name>
    <dbReference type="NCBI Taxonomy" id="1859295"/>
    <lineage>
        <taxon>Bacteria</taxon>
        <taxon>Bacillati</taxon>
        <taxon>Actinomycetota</taxon>
        <taxon>Actinomycetes</taxon>
        <taxon>Micrococcales</taxon>
        <taxon>Dermatophilaceae</taxon>
        <taxon>Mobilicoccus</taxon>
    </lineage>
</organism>
<feature type="compositionally biased region" description="Polar residues" evidence="3">
    <location>
        <begin position="1"/>
        <end position="12"/>
    </location>
</feature>
<reference evidence="5" key="1">
    <citation type="journal article" date="2019" name="Int. J. Syst. Evol. Microbiol.">
        <title>The Global Catalogue of Microorganisms (GCM) 10K type strain sequencing project: providing services to taxonomists for standard genome sequencing and annotation.</title>
        <authorList>
            <consortium name="The Broad Institute Genomics Platform"/>
            <consortium name="The Broad Institute Genome Sequencing Center for Infectious Disease"/>
            <person name="Wu L."/>
            <person name="Ma J."/>
        </authorList>
    </citation>
    <scope>NUCLEOTIDE SEQUENCE [LARGE SCALE GENOMIC DNA]</scope>
    <source>
        <strain evidence="5">NBRC 113072</strain>
    </source>
</reference>
<dbReference type="EMBL" id="BSUO01000001">
    <property type="protein sequence ID" value="GMA38293.1"/>
    <property type="molecule type" value="Genomic_DNA"/>
</dbReference>
<dbReference type="Gene3D" id="1.10.12.10">
    <property type="entry name" value="Lyase 2-enoyl-coa Hydratase, Chain A, domain 2"/>
    <property type="match status" value="1"/>
</dbReference>
<sequence>MSAQSENGNEAENTAGVGESIDGGGTDASPAVLIERDGHVETWTLNRPDIRNAISDDDMIDAIVEAVGRVNVDDEVRAVVLTGAGSAFSAGGNVRAMAEKSGMFGGSPARMREGYRRGIQRIPRALYECEVPVVAAVNGPAVGAGCDLALMCDLRIASATAFFAESFVKLGIIPGDGGAWFLPRVVGAARAAEMALTGDAIDAATALEWGLVSRVVEPDDLLTAAHELAARIAANPPRATRMTKRLLRESAHSSLSSLLELSAAMQPLGHHTADHAEALAAMREKRTGTYTGD</sequence>
<dbReference type="Proteomes" id="UP001157126">
    <property type="component" value="Unassembled WGS sequence"/>
</dbReference>
<comment type="caution">
    <text evidence="4">The sequence shown here is derived from an EMBL/GenBank/DDBJ whole genome shotgun (WGS) entry which is preliminary data.</text>
</comment>
<evidence type="ECO:0000256" key="3">
    <source>
        <dbReference type="SAM" id="MobiDB-lite"/>
    </source>
</evidence>
<dbReference type="InterPro" id="IPR018376">
    <property type="entry name" value="Enoyl-CoA_hyd/isom_CS"/>
</dbReference>
<dbReference type="SUPFAM" id="SSF52096">
    <property type="entry name" value="ClpP/crotonase"/>
    <property type="match status" value="1"/>
</dbReference>
<dbReference type="RefSeq" id="WP_284302377.1">
    <property type="nucleotide sequence ID" value="NZ_BSUO01000001.1"/>
</dbReference>
<comment type="similarity">
    <text evidence="1 2">Belongs to the enoyl-CoA hydratase/isomerase family.</text>
</comment>
<protein>
    <submittedName>
        <fullName evidence="4">Enoyl-CoA hydratase</fullName>
    </submittedName>
</protein>
<dbReference type="PANTHER" id="PTHR43459:SF1">
    <property type="entry name" value="EG:BACN32G11.4 PROTEIN"/>
    <property type="match status" value="1"/>
</dbReference>
<dbReference type="InterPro" id="IPR014748">
    <property type="entry name" value="Enoyl-CoA_hydra_C"/>
</dbReference>
<dbReference type="InterPro" id="IPR029045">
    <property type="entry name" value="ClpP/crotonase-like_dom_sf"/>
</dbReference>
<dbReference type="Gene3D" id="3.90.226.10">
    <property type="entry name" value="2-enoyl-CoA Hydratase, Chain A, domain 1"/>
    <property type="match status" value="1"/>
</dbReference>
<dbReference type="PANTHER" id="PTHR43459">
    <property type="entry name" value="ENOYL-COA HYDRATASE"/>
    <property type="match status" value="1"/>
</dbReference>
<evidence type="ECO:0000313" key="4">
    <source>
        <dbReference type="EMBL" id="GMA38293.1"/>
    </source>
</evidence>
<dbReference type="InterPro" id="IPR001753">
    <property type="entry name" value="Enoyl-CoA_hydra/iso"/>
</dbReference>
<evidence type="ECO:0000256" key="1">
    <source>
        <dbReference type="ARBA" id="ARBA00005254"/>
    </source>
</evidence>
<keyword evidence="5" id="KW-1185">Reference proteome</keyword>
<dbReference type="CDD" id="cd06558">
    <property type="entry name" value="crotonase-like"/>
    <property type="match status" value="1"/>
</dbReference>
<feature type="region of interest" description="Disordered" evidence="3">
    <location>
        <begin position="1"/>
        <end position="30"/>
    </location>
</feature>
<evidence type="ECO:0000256" key="2">
    <source>
        <dbReference type="RuleBase" id="RU003707"/>
    </source>
</evidence>
<dbReference type="Pfam" id="PF00378">
    <property type="entry name" value="ECH_1"/>
    <property type="match status" value="1"/>
</dbReference>
<proteinExistence type="inferred from homology"/>
<accession>A0ABQ6IM65</accession>
<dbReference type="NCBIfam" id="NF006699">
    <property type="entry name" value="PRK09245.1"/>
    <property type="match status" value="1"/>
</dbReference>